<evidence type="ECO:0000313" key="8">
    <source>
        <dbReference type="Proteomes" id="UP001189624"/>
    </source>
</evidence>
<dbReference type="Pfam" id="PF13855">
    <property type="entry name" value="LRR_8"/>
    <property type="match status" value="1"/>
</dbReference>
<reference evidence="7" key="1">
    <citation type="submission" date="2023-10" db="EMBL/GenBank/DDBJ databases">
        <authorList>
            <person name="Domelevo Entfellner J.-B."/>
        </authorList>
    </citation>
    <scope>NUCLEOTIDE SEQUENCE</scope>
</reference>
<feature type="compositionally biased region" description="Low complexity" evidence="5">
    <location>
        <begin position="187"/>
        <end position="201"/>
    </location>
</feature>
<evidence type="ECO:0000259" key="6">
    <source>
        <dbReference type="Pfam" id="PF23598"/>
    </source>
</evidence>
<dbReference type="Gramene" id="rna-AYBTSS11_LOCUS4861">
    <property type="protein sequence ID" value="CAJ1930710.1"/>
    <property type="gene ID" value="gene-AYBTSS11_LOCUS4861"/>
</dbReference>
<gene>
    <name evidence="7" type="ORF">AYBTSS11_LOCUS4861</name>
</gene>
<feature type="domain" description="Disease resistance R13L4/SHOC-2-like LRR" evidence="6">
    <location>
        <begin position="456"/>
        <end position="533"/>
    </location>
</feature>
<feature type="region of interest" description="Disordered" evidence="5">
    <location>
        <begin position="187"/>
        <end position="212"/>
    </location>
</feature>
<dbReference type="SMART" id="SM00364">
    <property type="entry name" value="LRR_BAC"/>
    <property type="match status" value="9"/>
</dbReference>
<dbReference type="Pfam" id="PF23598">
    <property type="entry name" value="LRR_14"/>
    <property type="match status" value="1"/>
</dbReference>
<dbReference type="InterPro" id="IPR055414">
    <property type="entry name" value="LRR_R13L4/SHOC2-like"/>
</dbReference>
<dbReference type="EMBL" id="OY731399">
    <property type="protein sequence ID" value="CAJ1930710.1"/>
    <property type="molecule type" value="Genomic_DNA"/>
</dbReference>
<dbReference type="FunFam" id="3.80.10.10:FF:000405">
    <property type="entry name" value="Plant intracellular Ras-group-related LRR protein 4"/>
    <property type="match status" value="1"/>
</dbReference>
<sequence>MALAMPAGYTFRRVPPPNTYTCLLSPLPFPLFSPNPIFFSTSFTLQGNPPFFYPQNDPRLSDLSHEVGSFVRWIRNMECWTSVDGVVEEIMRIHRSLPPRPAIDEVEAARGLIVNVDKEDQARLDSIARQTKGVDVPEELFMVLQEMQRNVVFYQSKDQKREALKLFDLDNVHSLFDELIQRASKCVSSPSASSSRKTSYSNGSASSVSPTLSKNSVSASVSVGDFDKPLPDPAATAASSTSRMFHSAKERPELVTRDDSYVKKAKSTFYSNGYGVEQPTIPSKASLLNSSLKPTTPAGPDGDKLSLIKLASLIEVSAKKGTRDLKLQNKLMDQVDWLPDSIGKLSSLVTLDLSENRIMALPATIGGLSSLTRLDLHSNRISELPDSVGNLLSLIYLDLRGNQLTLLPASFSRLIRLEELDLSSNQISALPDSIGSLVRLKVLNVETNDIEELPHSVGNCSSLRELRLDYNRLKALPEAVGKIQTLEILSVRYNNIKQLPTTMSSLTNLKELNVSFNELEAVPESLCFATSLVKMNIGNNFADMRYLPRSIGNLEMLEELDISNNQIRVLPDSFRMLTRLRILRVEENPLEVPPRDIAEKGAQAVVQYMAELVEKREKKDVKSQPLKQKKSWAQICFFSKSNKRKREGVDYVKT</sequence>
<proteinExistence type="inferred from homology"/>
<dbReference type="InterPro" id="IPR003591">
    <property type="entry name" value="Leu-rich_rpt_typical-subtyp"/>
</dbReference>
<dbReference type="PRINTS" id="PR00019">
    <property type="entry name" value="LEURICHRPT"/>
</dbReference>
<keyword evidence="8" id="KW-1185">Reference proteome</keyword>
<dbReference type="PANTHER" id="PTHR48051">
    <property type="match status" value="1"/>
</dbReference>
<feature type="region of interest" description="Disordered" evidence="5">
    <location>
        <begin position="224"/>
        <end position="250"/>
    </location>
</feature>
<dbReference type="Pfam" id="PF00560">
    <property type="entry name" value="LRR_1"/>
    <property type="match status" value="1"/>
</dbReference>
<dbReference type="PANTHER" id="PTHR48051:SF54">
    <property type="entry name" value="LEUCINE-RICH REPEAT-CONTAINING PROTEIN"/>
    <property type="match status" value="1"/>
</dbReference>
<comment type="function">
    <text evidence="4">Leucine-rich repeat protein that likely mediates protein interactions, possibly in the context of signal transduction.</text>
</comment>
<protein>
    <recommendedName>
        <fullName evidence="6">Disease resistance R13L4/SHOC-2-like LRR domain-containing protein</fullName>
    </recommendedName>
</protein>
<evidence type="ECO:0000256" key="3">
    <source>
        <dbReference type="ARBA" id="ARBA00023786"/>
    </source>
</evidence>
<keyword evidence="1" id="KW-0433">Leucine-rich repeat</keyword>
<dbReference type="Proteomes" id="UP001189624">
    <property type="component" value="Chromosome 2"/>
</dbReference>
<name>A0AA86VDE4_9FABA</name>
<feature type="compositionally biased region" description="Polar residues" evidence="5">
    <location>
        <begin position="202"/>
        <end position="212"/>
    </location>
</feature>
<comment type="similarity">
    <text evidence="3">Belongs to the SHOC2 family.</text>
</comment>
<dbReference type="Gene3D" id="3.80.10.10">
    <property type="entry name" value="Ribonuclease Inhibitor"/>
    <property type="match status" value="3"/>
</dbReference>
<dbReference type="InterPro" id="IPR032675">
    <property type="entry name" value="LRR_dom_sf"/>
</dbReference>
<dbReference type="SUPFAM" id="SSF52058">
    <property type="entry name" value="L domain-like"/>
    <property type="match status" value="1"/>
</dbReference>
<dbReference type="GO" id="GO:0005737">
    <property type="term" value="C:cytoplasm"/>
    <property type="evidence" value="ECO:0007669"/>
    <property type="project" value="TreeGrafter"/>
</dbReference>
<keyword evidence="2" id="KW-0677">Repeat</keyword>
<evidence type="ECO:0000256" key="2">
    <source>
        <dbReference type="ARBA" id="ARBA00022737"/>
    </source>
</evidence>
<dbReference type="InterPro" id="IPR050216">
    <property type="entry name" value="LRR_domain-containing"/>
</dbReference>
<evidence type="ECO:0000256" key="1">
    <source>
        <dbReference type="ARBA" id="ARBA00022614"/>
    </source>
</evidence>
<organism evidence="7 8">
    <name type="scientific">Sphenostylis stenocarpa</name>
    <dbReference type="NCBI Taxonomy" id="92480"/>
    <lineage>
        <taxon>Eukaryota</taxon>
        <taxon>Viridiplantae</taxon>
        <taxon>Streptophyta</taxon>
        <taxon>Embryophyta</taxon>
        <taxon>Tracheophyta</taxon>
        <taxon>Spermatophyta</taxon>
        <taxon>Magnoliopsida</taxon>
        <taxon>eudicotyledons</taxon>
        <taxon>Gunneridae</taxon>
        <taxon>Pentapetalae</taxon>
        <taxon>rosids</taxon>
        <taxon>fabids</taxon>
        <taxon>Fabales</taxon>
        <taxon>Fabaceae</taxon>
        <taxon>Papilionoideae</taxon>
        <taxon>50 kb inversion clade</taxon>
        <taxon>NPAAA clade</taxon>
        <taxon>indigoferoid/millettioid clade</taxon>
        <taxon>Phaseoleae</taxon>
        <taxon>Sphenostylis</taxon>
    </lineage>
</organism>
<dbReference type="AlphaFoldDB" id="A0AA86VDE4"/>
<dbReference type="PROSITE" id="PS51450">
    <property type="entry name" value="LRR"/>
    <property type="match status" value="3"/>
</dbReference>
<accession>A0AA86VDE4</accession>
<evidence type="ECO:0000256" key="5">
    <source>
        <dbReference type="SAM" id="MobiDB-lite"/>
    </source>
</evidence>
<dbReference type="InterPro" id="IPR001611">
    <property type="entry name" value="Leu-rich_rpt"/>
</dbReference>
<dbReference type="SMART" id="SM00369">
    <property type="entry name" value="LRR_TYP"/>
    <property type="match status" value="9"/>
</dbReference>
<evidence type="ECO:0000256" key="4">
    <source>
        <dbReference type="ARBA" id="ARBA00037519"/>
    </source>
</evidence>
<evidence type="ECO:0000313" key="7">
    <source>
        <dbReference type="EMBL" id="CAJ1930710.1"/>
    </source>
</evidence>